<proteinExistence type="inferred from homology"/>
<dbReference type="EMBL" id="CP018889">
    <property type="protein sequence ID" value="AUI67578.1"/>
    <property type="molecule type" value="Genomic_DNA"/>
</dbReference>
<evidence type="ECO:0000256" key="1">
    <source>
        <dbReference type="ARBA" id="ARBA00043985"/>
    </source>
</evidence>
<comment type="similarity">
    <text evidence="1">Belongs to the PspA/Vipp/IM30 family.</text>
</comment>
<dbReference type="AlphaFoldDB" id="A0A2N9YAT6"/>
<dbReference type="STRING" id="288004.AL038_04065"/>
<feature type="coiled-coil region" evidence="2">
    <location>
        <begin position="109"/>
        <end position="143"/>
    </location>
</feature>
<organism evidence="3 4">
    <name type="scientific">Beggiatoa leptomitoformis</name>
    <dbReference type="NCBI Taxonomy" id="288004"/>
    <lineage>
        <taxon>Bacteria</taxon>
        <taxon>Pseudomonadati</taxon>
        <taxon>Pseudomonadota</taxon>
        <taxon>Gammaproteobacteria</taxon>
        <taxon>Thiotrichales</taxon>
        <taxon>Thiotrichaceae</taxon>
        <taxon>Beggiatoa</taxon>
    </lineage>
</organism>
<gene>
    <name evidence="3" type="ORF">BLE401_01945</name>
</gene>
<sequence>MFSIFRRVNDILNANVNDLLDKVEDPERMIKQLIREMEEQIASAKDGVVHAIASEKQLLRELEQQKAQSAEWQNKAETALRAYKEDLARSALQRKTEIDNVIRNLEPAWQTAKTTSERLKNQLRQLENKVEETKRKQGALVARQRAAQARQQMGKTLDRFQQGLDTQSRFDRLEDRIGEMEAYSEAMAEVDDTQSELDKEFAKLESTQEVDTLMAELKIKIQQK</sequence>
<evidence type="ECO:0000256" key="2">
    <source>
        <dbReference type="SAM" id="Coils"/>
    </source>
</evidence>
<accession>A0A2N9YAT6</accession>
<keyword evidence="2" id="KW-0175">Coiled coil</keyword>
<protein>
    <submittedName>
        <fullName evidence="3">Phage shock protein A</fullName>
    </submittedName>
</protein>
<evidence type="ECO:0000313" key="4">
    <source>
        <dbReference type="Proteomes" id="UP000234271"/>
    </source>
</evidence>
<name>A0A2N9YAT6_9GAMM</name>
<feature type="coiled-coil region" evidence="2">
    <location>
        <begin position="55"/>
        <end position="82"/>
    </location>
</feature>
<dbReference type="RefSeq" id="WP_062149394.1">
    <property type="nucleotide sequence ID" value="NZ_CP012373.2"/>
</dbReference>
<keyword evidence="4" id="KW-1185">Reference proteome</keyword>
<dbReference type="PANTHER" id="PTHR31088">
    <property type="entry name" value="MEMBRANE-ASSOCIATED PROTEIN VIPP1, CHLOROPLASTIC"/>
    <property type="match status" value="1"/>
</dbReference>
<dbReference type="Pfam" id="PF04012">
    <property type="entry name" value="PspA_IM30"/>
    <property type="match status" value="1"/>
</dbReference>
<reference evidence="4" key="1">
    <citation type="submission" date="2016-12" db="EMBL/GenBank/DDBJ databases">
        <title>Complete Genome Sequence of Beggiatoa leptomitiformis D-401.</title>
        <authorList>
            <person name="Fomenkov A."/>
            <person name="Vincze T."/>
            <person name="Grabovich M."/>
            <person name="Anton B.P."/>
            <person name="Dubinina G."/>
            <person name="Orlova M."/>
            <person name="Belousova E."/>
            <person name="Roberts R.J."/>
        </authorList>
    </citation>
    <scope>NUCLEOTIDE SEQUENCE [LARGE SCALE GENOMIC DNA]</scope>
    <source>
        <strain evidence="4">D-401</strain>
    </source>
</reference>
<dbReference type="OrthoDB" id="9779630at2"/>
<dbReference type="Proteomes" id="UP000234271">
    <property type="component" value="Chromosome"/>
</dbReference>
<dbReference type="PANTHER" id="PTHR31088:SF6">
    <property type="entry name" value="PHAGE SHOCK PROTEIN A"/>
    <property type="match status" value="1"/>
</dbReference>
<dbReference type="KEGG" id="blep:AL038_04065"/>
<evidence type="ECO:0000313" key="3">
    <source>
        <dbReference type="EMBL" id="AUI67578.1"/>
    </source>
</evidence>
<dbReference type="InterPro" id="IPR007157">
    <property type="entry name" value="PspA_VIPP1"/>
</dbReference>